<dbReference type="InterPro" id="IPR027417">
    <property type="entry name" value="P-loop_NTPase"/>
</dbReference>
<dbReference type="Pfam" id="PF13166">
    <property type="entry name" value="AAA_13"/>
    <property type="match status" value="1"/>
</dbReference>
<keyword evidence="5" id="KW-1185">Reference proteome</keyword>
<evidence type="ECO:0000259" key="2">
    <source>
        <dbReference type="Pfam" id="PF13166"/>
    </source>
</evidence>
<evidence type="ECO:0000313" key="3">
    <source>
        <dbReference type="EMBL" id="MBC3394256.1"/>
    </source>
</evidence>
<evidence type="ECO:0000313" key="4">
    <source>
        <dbReference type="EMBL" id="MBV4551711.1"/>
    </source>
</evidence>
<accession>A0A923FND7</accession>
<dbReference type="EMBL" id="JABWQX010000001">
    <property type="protein sequence ID" value="MBC3394256.1"/>
    <property type="molecule type" value="Genomic_DNA"/>
</dbReference>
<evidence type="ECO:0000313" key="5">
    <source>
        <dbReference type="Proteomes" id="UP000659438"/>
    </source>
</evidence>
<feature type="domain" description="Protein CR006 P-loop" evidence="2">
    <location>
        <begin position="17"/>
        <end position="700"/>
    </location>
</feature>
<sequence>MIKNIILRGVSSYSPDKSSTIGPLTKVNVFYGHNGTGKTTIGNFLQDPADVIYYQCSTQPADAEREVLVYNHTFTEKNFHASSQPGVFTLNEGNIEAEKALEAAEAALKKLAEERQIEVNAGLALAAAHKANEEKLREQLWALKKPFDNSALKYCFTSFHTKEKLAEKVLQLKLLPASNTVETLMAEAAQLQSASDIELPGISVFRFSEGDIEQDAVLQEVITGSGDSYLSALIRELGNSDWVKQALGLVNKEDQRCPFCQQTLPEGFYNEISKVFDKTYDDRIKLLTALKARYETGAGRLQLQYRRPEYQLPTFQAPIAELEVNLQQNIQSLSAKLASPSVSITLHPTSDILAKLNTLVAAEQAKIDAFNLKVKDKKTHLEKIKVQFWNCFRVNCDPLIVSAKKAYEEHEKKSDEKRKVIEDIRQKAQVHRDIIIASKAKITNIDQSIDSINVSLNMLGLKGFTVVKEDGELPQYKLQRPNQATGVFKTLSEGEKTLISFLYFLEVCNGELDSKGGKLKSNRVIVIDDPISSLSHNYIYDIASLIYRRVLNPKDRFKQVFILTHNLFFFHEMLKHLKKSDEFSLFRITKAIYSTIIPMKPNEIQNDYQSFWQTIKDAQEGRTSVNVIPNMMRNILEYYFAFVHRQDQLQQALLELEEEDTEFRALYRYVNRESHSDAVNLTDFGEMSPDNYIARFKQVFLKTGFGGHYEKMMS</sequence>
<dbReference type="EMBL" id="JABWQX020000001">
    <property type="protein sequence ID" value="MBV4551711.1"/>
    <property type="molecule type" value="Genomic_DNA"/>
</dbReference>
<reference evidence="3 5" key="1">
    <citation type="journal article" date="2020" name="Microorganisms">
        <title>Reliable Identification of Environmental Pseudomonas Isolates Using the rpoD Gene.</title>
        <authorList>
            <consortium name="The Broad Institute Genome Sequencing Platform"/>
            <person name="Girard L."/>
            <person name="Lood C."/>
            <person name="Rokni-Zadeh H."/>
            <person name="van Noort V."/>
            <person name="Lavigne R."/>
            <person name="De Mot R."/>
        </authorList>
    </citation>
    <scope>NUCLEOTIDE SEQUENCE</scope>
    <source>
        <strain evidence="3 5">SWRI102</strain>
    </source>
</reference>
<dbReference type="RefSeq" id="WP_186642545.1">
    <property type="nucleotide sequence ID" value="NZ_JABWQX020000001.1"/>
</dbReference>
<comment type="caution">
    <text evidence="3">The sequence shown here is derived from an EMBL/GenBank/DDBJ whole genome shotgun (WGS) entry which is preliminary data.</text>
</comment>
<dbReference type="SUPFAM" id="SSF52540">
    <property type="entry name" value="P-loop containing nucleoside triphosphate hydrolases"/>
    <property type="match status" value="1"/>
</dbReference>
<dbReference type="AlphaFoldDB" id="A0A923FND7"/>
<dbReference type="Gene3D" id="3.40.50.300">
    <property type="entry name" value="P-loop containing nucleotide triphosphate hydrolases"/>
    <property type="match status" value="1"/>
</dbReference>
<reference evidence="4" key="3">
    <citation type="submission" date="2021-06" db="EMBL/GenBank/DDBJ databases">
        <title>Updating the genus Pseudomonas: Description of 43 new species and partition of the Pseudomonas putida group.</title>
        <authorList>
            <person name="Girard L."/>
            <person name="Lood C."/>
            <person name="Vandamme P."/>
            <person name="Rokni-Zadeh H."/>
            <person name="Van Noort V."/>
            <person name="Hofte M."/>
            <person name="Lavigne R."/>
            <person name="De Mot R."/>
        </authorList>
    </citation>
    <scope>NUCLEOTIDE SEQUENCE</scope>
    <source>
        <strain evidence="4">SWRI102</strain>
    </source>
</reference>
<reference evidence="3" key="2">
    <citation type="submission" date="2020-07" db="EMBL/GenBank/DDBJ databases">
        <authorList>
            <person name="Lood C."/>
            <person name="Girard L."/>
        </authorList>
    </citation>
    <scope>NUCLEOTIDE SEQUENCE</scope>
    <source>
        <strain evidence="3">SWRI102</strain>
    </source>
</reference>
<dbReference type="Proteomes" id="UP000659438">
    <property type="component" value="Unassembled WGS sequence"/>
</dbReference>
<protein>
    <submittedName>
        <fullName evidence="3">AAA family ATPase</fullName>
    </submittedName>
</protein>
<gene>
    <name evidence="4" type="ORF">HU742_011245</name>
    <name evidence="3" type="ORF">HU742_03500</name>
</gene>
<keyword evidence="1" id="KW-0175">Coiled coil</keyword>
<evidence type="ECO:0000256" key="1">
    <source>
        <dbReference type="SAM" id="Coils"/>
    </source>
</evidence>
<name>A0A923FND7_9PSED</name>
<dbReference type="InterPro" id="IPR026866">
    <property type="entry name" value="CR006_AAA"/>
</dbReference>
<feature type="coiled-coil region" evidence="1">
    <location>
        <begin position="94"/>
        <end position="121"/>
    </location>
</feature>
<proteinExistence type="predicted"/>
<organism evidence="3">
    <name type="scientific">Pseudomonas marvdashtae</name>
    <dbReference type="NCBI Taxonomy" id="2745500"/>
    <lineage>
        <taxon>Bacteria</taxon>
        <taxon>Pseudomonadati</taxon>
        <taxon>Pseudomonadota</taxon>
        <taxon>Gammaproteobacteria</taxon>
        <taxon>Pseudomonadales</taxon>
        <taxon>Pseudomonadaceae</taxon>
        <taxon>Pseudomonas</taxon>
    </lineage>
</organism>